<keyword evidence="8" id="KW-0067">ATP-binding</keyword>
<dbReference type="PROSITE" id="PS00178">
    <property type="entry name" value="AA_TRNA_LIGASE_I"/>
    <property type="match status" value="1"/>
</dbReference>
<evidence type="ECO:0000259" key="14">
    <source>
        <dbReference type="Pfam" id="PF19303"/>
    </source>
</evidence>
<dbReference type="CDD" id="cd00814">
    <property type="entry name" value="MetRS_core"/>
    <property type="match status" value="1"/>
</dbReference>
<dbReference type="InterPro" id="IPR009080">
    <property type="entry name" value="tRNAsynth_Ia_anticodon-bd"/>
</dbReference>
<name>A0A381PJ94_9ZZZZ</name>
<dbReference type="FunFam" id="2.20.28.20:FF:000001">
    <property type="entry name" value="Methionine--tRNA ligase"/>
    <property type="match status" value="1"/>
</dbReference>
<dbReference type="InterPro" id="IPR015413">
    <property type="entry name" value="Methionyl/Leucyl_tRNA_Synth"/>
</dbReference>
<dbReference type="InterPro" id="IPR014729">
    <property type="entry name" value="Rossmann-like_a/b/a_fold"/>
</dbReference>
<evidence type="ECO:0000256" key="12">
    <source>
        <dbReference type="ARBA" id="ARBA00047364"/>
    </source>
</evidence>
<dbReference type="SUPFAM" id="SSF57770">
    <property type="entry name" value="Methionyl-tRNA synthetase (MetRS), Zn-domain"/>
    <property type="match status" value="1"/>
</dbReference>
<sequence>MDIAQKKLLVTNALPYANDSIHIGHLVGYIQADIWVRFQKLQGTDCLYVCASDAHGTPIMLRAEKIGVDPEELANEYTQEHHRDFKDFLINFDNYYTTHSKENQELIEEIFSKLVKNNRIEKQIIEQAFDDKEQMFLPDRYVRGQCPECGAEDQYGDSCEDCGSTYKPTDLINPISVISGNKPSQKESEHYFLKLKDSESMLKEWIQTIDIHPSVKSKLNEWFTTGLKNWDISRDDPYFGFKIPGEDDKYFYVWLDAPMGYFASLKNLCAQKENSFDYQSYVDPNSENQLIHFIGKDIIYFHALFWPAVLDGAELKKPDGIYVNGFLTVNGKKMSKSRGTMIKVRTYLDHLNPEYLRYYYAYKLSGGMDDFDLDTNDFFDRVNSDLVGKCVNIASRCAKFINDDFNNQLSGKIADQELLSQFQQSSSSIATMYQHREFGRAMRAIMSLSDQANRYLDKEKPWILAKDVAKKEQVQEICTMGLNLFRILMIYLKPVVPAIARQAEAFLNIDDQHWSDINQSLIDHQINSYEPLLTRLQKENIDAMIDASK</sequence>
<gene>
    <name evidence="15" type="ORF">METZ01_LOCUS19548</name>
</gene>
<keyword evidence="4" id="KW-0963">Cytoplasm</keyword>
<keyword evidence="9" id="KW-0648">Protein biosynthesis</keyword>
<dbReference type="PRINTS" id="PR01041">
    <property type="entry name" value="TRNASYNTHMET"/>
</dbReference>
<dbReference type="CDD" id="cd07957">
    <property type="entry name" value="Anticodon_Ia_Met"/>
    <property type="match status" value="1"/>
</dbReference>
<dbReference type="SUPFAM" id="SSF52374">
    <property type="entry name" value="Nucleotidylyl transferase"/>
    <property type="match status" value="1"/>
</dbReference>
<dbReference type="GO" id="GO:0005829">
    <property type="term" value="C:cytosol"/>
    <property type="evidence" value="ECO:0007669"/>
    <property type="project" value="TreeGrafter"/>
</dbReference>
<dbReference type="GO" id="GO:0004825">
    <property type="term" value="F:methionine-tRNA ligase activity"/>
    <property type="evidence" value="ECO:0007669"/>
    <property type="project" value="UniProtKB-EC"/>
</dbReference>
<evidence type="ECO:0000256" key="8">
    <source>
        <dbReference type="ARBA" id="ARBA00022840"/>
    </source>
</evidence>
<dbReference type="NCBIfam" id="NF001100">
    <property type="entry name" value="PRK00133.1"/>
    <property type="match status" value="1"/>
</dbReference>
<dbReference type="AlphaFoldDB" id="A0A381PJ94"/>
<dbReference type="Gene3D" id="2.20.28.20">
    <property type="entry name" value="Methionyl-tRNA synthetase, Zn-domain"/>
    <property type="match status" value="1"/>
</dbReference>
<dbReference type="InterPro" id="IPR041872">
    <property type="entry name" value="Anticodon_Met"/>
</dbReference>
<keyword evidence="5" id="KW-0436">Ligase</keyword>
<dbReference type="Pfam" id="PF09334">
    <property type="entry name" value="tRNA-synt_1g"/>
    <property type="match status" value="1"/>
</dbReference>
<dbReference type="InterPro" id="IPR033911">
    <property type="entry name" value="MetRS_core"/>
</dbReference>
<comment type="cofactor">
    <cofactor evidence="1">
        <name>Zn(2+)</name>
        <dbReference type="ChEBI" id="CHEBI:29105"/>
    </cofactor>
</comment>
<dbReference type="NCBIfam" id="TIGR00398">
    <property type="entry name" value="metG"/>
    <property type="match status" value="1"/>
</dbReference>
<evidence type="ECO:0000256" key="1">
    <source>
        <dbReference type="ARBA" id="ARBA00001947"/>
    </source>
</evidence>
<evidence type="ECO:0000256" key="6">
    <source>
        <dbReference type="ARBA" id="ARBA00022723"/>
    </source>
</evidence>
<dbReference type="GO" id="GO:0005524">
    <property type="term" value="F:ATP binding"/>
    <property type="evidence" value="ECO:0007669"/>
    <property type="project" value="UniProtKB-KW"/>
</dbReference>
<comment type="subcellular location">
    <subcellularLocation>
        <location evidence="2">Cytoplasm</location>
    </subcellularLocation>
</comment>
<evidence type="ECO:0000256" key="10">
    <source>
        <dbReference type="ARBA" id="ARBA00023146"/>
    </source>
</evidence>
<keyword evidence="7" id="KW-0547">Nucleotide-binding</keyword>
<dbReference type="Gene3D" id="3.40.50.620">
    <property type="entry name" value="HUPs"/>
    <property type="match status" value="1"/>
</dbReference>
<reference evidence="15" key="1">
    <citation type="submission" date="2018-05" db="EMBL/GenBank/DDBJ databases">
        <authorList>
            <person name="Lanie J.A."/>
            <person name="Ng W.-L."/>
            <person name="Kazmierczak K.M."/>
            <person name="Andrzejewski T.M."/>
            <person name="Davidsen T.M."/>
            <person name="Wayne K.J."/>
            <person name="Tettelin H."/>
            <person name="Glass J.I."/>
            <person name="Rusch D."/>
            <person name="Podicherti R."/>
            <person name="Tsui H.-C.T."/>
            <person name="Winkler M.E."/>
        </authorList>
    </citation>
    <scope>NUCLEOTIDE SEQUENCE</scope>
</reference>
<keyword evidence="10" id="KW-0030">Aminoacyl-tRNA synthetase</keyword>
<dbReference type="GO" id="GO:0006431">
    <property type="term" value="P:methionyl-tRNA aminoacylation"/>
    <property type="evidence" value="ECO:0007669"/>
    <property type="project" value="InterPro"/>
</dbReference>
<dbReference type="InterPro" id="IPR014758">
    <property type="entry name" value="Met-tRNA_synth"/>
</dbReference>
<evidence type="ECO:0000256" key="9">
    <source>
        <dbReference type="ARBA" id="ARBA00022917"/>
    </source>
</evidence>
<dbReference type="EC" id="6.1.1.10" evidence="3"/>
<evidence type="ECO:0000313" key="15">
    <source>
        <dbReference type="EMBL" id="SUZ66694.1"/>
    </source>
</evidence>
<dbReference type="Gene3D" id="1.10.730.10">
    <property type="entry name" value="Isoleucyl-tRNA Synthetase, Domain 1"/>
    <property type="match status" value="1"/>
</dbReference>
<dbReference type="HAMAP" id="MF_00098">
    <property type="entry name" value="Met_tRNA_synth_type1"/>
    <property type="match status" value="1"/>
</dbReference>
<evidence type="ECO:0000256" key="7">
    <source>
        <dbReference type="ARBA" id="ARBA00022741"/>
    </source>
</evidence>
<keyword evidence="6" id="KW-0479">Metal-binding</keyword>
<evidence type="ECO:0000256" key="5">
    <source>
        <dbReference type="ARBA" id="ARBA00022598"/>
    </source>
</evidence>
<dbReference type="Pfam" id="PF19303">
    <property type="entry name" value="Anticodon_3"/>
    <property type="match status" value="1"/>
</dbReference>
<dbReference type="FunFam" id="1.10.730.10:FF:000005">
    <property type="entry name" value="Methionine--tRNA ligase"/>
    <property type="match status" value="1"/>
</dbReference>
<organism evidence="15">
    <name type="scientific">marine metagenome</name>
    <dbReference type="NCBI Taxonomy" id="408172"/>
    <lineage>
        <taxon>unclassified sequences</taxon>
        <taxon>metagenomes</taxon>
        <taxon>ecological metagenomes</taxon>
    </lineage>
</organism>
<proteinExistence type="inferred from homology"/>
<dbReference type="GO" id="GO:0046872">
    <property type="term" value="F:metal ion binding"/>
    <property type="evidence" value="ECO:0007669"/>
    <property type="project" value="UniProtKB-KW"/>
</dbReference>
<feature type="domain" description="Methionyl/Leucyl tRNA synthetase" evidence="13">
    <location>
        <begin position="9"/>
        <end position="397"/>
    </location>
</feature>
<accession>A0A381PJ94</accession>
<dbReference type="SUPFAM" id="SSF47323">
    <property type="entry name" value="Anticodon-binding domain of a subclass of class I aminoacyl-tRNA synthetases"/>
    <property type="match status" value="1"/>
</dbReference>
<evidence type="ECO:0000256" key="3">
    <source>
        <dbReference type="ARBA" id="ARBA00012838"/>
    </source>
</evidence>
<evidence type="ECO:0000256" key="2">
    <source>
        <dbReference type="ARBA" id="ARBA00004496"/>
    </source>
</evidence>
<dbReference type="EMBL" id="UINC01000991">
    <property type="protein sequence ID" value="SUZ66694.1"/>
    <property type="molecule type" value="Genomic_DNA"/>
</dbReference>
<evidence type="ECO:0000256" key="4">
    <source>
        <dbReference type="ARBA" id="ARBA00022490"/>
    </source>
</evidence>
<evidence type="ECO:0000256" key="11">
    <source>
        <dbReference type="ARBA" id="ARBA00030904"/>
    </source>
</evidence>
<protein>
    <recommendedName>
        <fullName evidence="3">methionine--tRNA ligase</fullName>
        <ecNumber evidence="3">6.1.1.10</ecNumber>
    </recommendedName>
    <alternativeName>
        <fullName evidence="11">Methionyl-tRNA synthetase</fullName>
    </alternativeName>
</protein>
<dbReference type="PANTHER" id="PTHR45765:SF1">
    <property type="entry name" value="METHIONINE--TRNA LIGASE, CYTOPLASMIC"/>
    <property type="match status" value="1"/>
</dbReference>
<dbReference type="PANTHER" id="PTHR45765">
    <property type="entry name" value="METHIONINE--TRNA LIGASE"/>
    <property type="match status" value="1"/>
</dbReference>
<feature type="domain" description="Methionyl-tRNA synthetase anticodon-binding" evidence="14">
    <location>
        <begin position="414"/>
        <end position="521"/>
    </location>
</feature>
<dbReference type="InterPro" id="IPR023458">
    <property type="entry name" value="Met-tRNA_ligase_1"/>
</dbReference>
<evidence type="ECO:0000259" key="13">
    <source>
        <dbReference type="Pfam" id="PF09334"/>
    </source>
</evidence>
<dbReference type="InterPro" id="IPR029038">
    <property type="entry name" value="MetRS_Zn"/>
</dbReference>
<dbReference type="InterPro" id="IPR001412">
    <property type="entry name" value="aa-tRNA-synth_I_CS"/>
</dbReference>
<comment type="catalytic activity">
    <reaction evidence="12">
        <text>tRNA(Met) + L-methionine + ATP = L-methionyl-tRNA(Met) + AMP + diphosphate</text>
        <dbReference type="Rhea" id="RHEA:13481"/>
        <dbReference type="Rhea" id="RHEA-COMP:9667"/>
        <dbReference type="Rhea" id="RHEA-COMP:9698"/>
        <dbReference type="ChEBI" id="CHEBI:30616"/>
        <dbReference type="ChEBI" id="CHEBI:33019"/>
        <dbReference type="ChEBI" id="CHEBI:57844"/>
        <dbReference type="ChEBI" id="CHEBI:78442"/>
        <dbReference type="ChEBI" id="CHEBI:78530"/>
        <dbReference type="ChEBI" id="CHEBI:456215"/>
        <dbReference type="EC" id="6.1.1.10"/>
    </reaction>
</comment>